<keyword evidence="2" id="KW-1185">Reference proteome</keyword>
<dbReference type="KEGG" id="bmor:101737178"/>
<reference evidence="2" key="1">
    <citation type="journal article" date="2008" name="Insect Biochem. Mol. Biol.">
        <title>The genome of a lepidopteran model insect, the silkworm Bombyx mori.</title>
        <authorList>
            <consortium name="International Silkworm Genome Consortium"/>
        </authorList>
    </citation>
    <scope>NUCLEOTIDE SEQUENCE [LARGE SCALE GENOMIC DNA]</scope>
    <source>
        <strain evidence="2">p50T</strain>
    </source>
</reference>
<name>A0A8R2AN70_BOMMO</name>
<dbReference type="SMR" id="A0A8R2AN70"/>
<accession>A0A8R2AN70</accession>
<dbReference type="EnsemblMetazoa" id="XM_021353089.2">
    <property type="protein sequence ID" value="XP_021208764.2"/>
    <property type="gene ID" value="LOC101737178"/>
</dbReference>
<dbReference type="InterPro" id="IPR043011">
    <property type="entry name" value="Bunya_nucleocap_C"/>
</dbReference>
<dbReference type="AlphaFoldDB" id="A0A8R2AN70"/>
<dbReference type="Gene3D" id="1.10.472.180">
    <property type="entry name" value="Bunyavirus nucleocapsid (N) protein, C-terminal domain"/>
    <property type="match status" value="1"/>
</dbReference>
<evidence type="ECO:0000313" key="2">
    <source>
        <dbReference type="Proteomes" id="UP000005204"/>
    </source>
</evidence>
<dbReference type="RefSeq" id="XP_062530619.1">
    <property type="nucleotide sequence ID" value="XM_062674635.1"/>
</dbReference>
<dbReference type="RefSeq" id="XP_004933929.2">
    <property type="nucleotide sequence ID" value="XM_004933872.5"/>
</dbReference>
<dbReference type="RefSeq" id="XP_062530622.1">
    <property type="nucleotide sequence ID" value="XM_062674638.1"/>
</dbReference>
<dbReference type="RefSeq" id="XP_021208764.2">
    <property type="nucleotide sequence ID" value="XM_021353089.3"/>
</dbReference>
<dbReference type="Proteomes" id="UP000005204">
    <property type="component" value="Unassembled WGS sequence"/>
</dbReference>
<organism evidence="1 2">
    <name type="scientific">Bombyx mori</name>
    <name type="common">Silk moth</name>
    <dbReference type="NCBI Taxonomy" id="7091"/>
    <lineage>
        <taxon>Eukaryota</taxon>
        <taxon>Metazoa</taxon>
        <taxon>Ecdysozoa</taxon>
        <taxon>Arthropoda</taxon>
        <taxon>Hexapoda</taxon>
        <taxon>Insecta</taxon>
        <taxon>Pterygota</taxon>
        <taxon>Neoptera</taxon>
        <taxon>Endopterygota</taxon>
        <taxon>Lepidoptera</taxon>
        <taxon>Glossata</taxon>
        <taxon>Ditrysia</taxon>
        <taxon>Bombycoidea</taxon>
        <taxon>Bombycidae</taxon>
        <taxon>Bombycinae</taxon>
        <taxon>Bombyx</taxon>
    </lineage>
</organism>
<sequence length="230" mass="26171">METFKFSNDKKHVTEAVFNGSVFYEVYKYADFLKEKENVAIILAKAYDLRQRLKEVKPGQCIKVQDMYIIPELPLMIKKTGPNVALKPSDFTINRLTGLTAAFAFQNRRRFPQIFSSEAHAIGLEWDNAVELKCRLYLSAVSGAEHFLKIFGVYPLVCALKKYQMKKLPLELVIKAGKIKNEKGERMASVLQRNNAKLNIVWTMFPDTGSNNLSAILMNTPAELKALFRG</sequence>
<dbReference type="RefSeq" id="XP_062530621.1">
    <property type="nucleotide sequence ID" value="XM_062674637.1"/>
</dbReference>
<protein>
    <submittedName>
        <fullName evidence="1">Uncharacterized protein</fullName>
    </submittedName>
</protein>
<dbReference type="RefSeq" id="XP_062530620.1">
    <property type="nucleotide sequence ID" value="XM_062674636.1"/>
</dbReference>
<evidence type="ECO:0000313" key="1">
    <source>
        <dbReference type="EnsemblMetazoa" id="XP_004933929.2"/>
    </source>
</evidence>
<dbReference type="EnsemblMetazoa" id="XM_004933872.4">
    <property type="protein sequence ID" value="XP_004933929.2"/>
    <property type="gene ID" value="LOC101737178"/>
</dbReference>
<dbReference type="GeneID" id="101737178"/>
<dbReference type="RefSeq" id="XP_062530623.1">
    <property type="nucleotide sequence ID" value="XM_062674639.1"/>
</dbReference>
<dbReference type="RefSeq" id="XP_062530618.1">
    <property type="nucleotide sequence ID" value="XM_062674634.1"/>
</dbReference>
<proteinExistence type="predicted"/>
<reference evidence="1" key="2">
    <citation type="submission" date="2022-06" db="UniProtKB">
        <authorList>
            <consortium name="EnsemblMetazoa"/>
        </authorList>
    </citation>
    <scope>IDENTIFICATION</scope>
    <source>
        <strain evidence="1">p50T (Dazao)</strain>
    </source>
</reference>